<dbReference type="InterPro" id="IPR003458">
    <property type="entry name" value="Phage_T4_Gp38_tail_assem"/>
</dbReference>
<gene>
    <name evidence="2" type="ORF">WS72_08045</name>
</gene>
<dbReference type="Pfam" id="PF02413">
    <property type="entry name" value="Caudo_TAP"/>
    <property type="match status" value="1"/>
</dbReference>
<reference evidence="2 3" key="1">
    <citation type="submission" date="2015-11" db="EMBL/GenBank/DDBJ databases">
        <authorList>
            <person name="Sahl J."/>
            <person name="Wagner D."/>
            <person name="Keim P."/>
        </authorList>
    </citation>
    <scope>NUCLEOTIDE SEQUENCE [LARGE SCALE GENOMIC DNA]</scope>
    <source>
        <strain evidence="2 3">BDU18</strain>
    </source>
</reference>
<evidence type="ECO:0000313" key="3">
    <source>
        <dbReference type="Proteomes" id="UP000070255"/>
    </source>
</evidence>
<proteinExistence type="predicted"/>
<keyword evidence="3" id="KW-1185">Reference proteome</keyword>
<dbReference type="RefSeq" id="WP_060821745.1">
    <property type="nucleotide sequence ID" value="NZ_LNJQ01000001.1"/>
</dbReference>
<evidence type="ECO:0000256" key="1">
    <source>
        <dbReference type="SAM" id="MobiDB-lite"/>
    </source>
</evidence>
<evidence type="ECO:0000313" key="2">
    <source>
        <dbReference type="EMBL" id="KWZ42818.1"/>
    </source>
</evidence>
<name>A0ABR5TCT6_9BURK</name>
<dbReference type="EMBL" id="LNJQ01000001">
    <property type="protein sequence ID" value="KWZ42818.1"/>
    <property type="molecule type" value="Genomic_DNA"/>
</dbReference>
<accession>A0ABR5TCT6</accession>
<dbReference type="Proteomes" id="UP000070255">
    <property type="component" value="Unassembled WGS sequence"/>
</dbReference>
<protein>
    <submittedName>
        <fullName evidence="2">Phage tail protein</fullName>
    </submittedName>
</protein>
<comment type="caution">
    <text evidence="2">The sequence shown here is derived from an EMBL/GenBank/DDBJ whole genome shotgun (WGS) entry which is preliminary data.</text>
</comment>
<feature type="region of interest" description="Disordered" evidence="1">
    <location>
        <begin position="78"/>
        <end position="97"/>
    </location>
</feature>
<feature type="region of interest" description="Disordered" evidence="1">
    <location>
        <begin position="197"/>
        <end position="221"/>
    </location>
</feature>
<organism evidence="2 3">
    <name type="scientific">Burkholderia savannae</name>
    <dbReference type="NCBI Taxonomy" id="1637837"/>
    <lineage>
        <taxon>Bacteria</taxon>
        <taxon>Pseudomonadati</taxon>
        <taxon>Pseudomonadota</taxon>
        <taxon>Betaproteobacteria</taxon>
        <taxon>Burkholderiales</taxon>
        <taxon>Burkholderiaceae</taxon>
        <taxon>Burkholderia</taxon>
        <taxon>pseudomallei group</taxon>
    </lineage>
</organism>
<sequence length="221" mass="24809">MLCNQYDNATGQYVVSFLADIDPLNSKRWLVPAFCTAEPLPERPPLTWPFWKDGTWVLLPDYRGVRLYRTDSGSPAEITRSGVKPEDVGLTETPRPSDEHVWRDGAWRVDGQIVARKQREAAMNDFTSRMEKARTKNRGKADALAAGQLDPFERALFEAWAAYQMALVRIVESAEFPASHAWPDEPDEAAIRIAVDEKQRAEEEAAASQAAEESEPSDTSQ</sequence>
<feature type="compositionally biased region" description="Acidic residues" evidence="1">
    <location>
        <begin position="212"/>
        <end position="221"/>
    </location>
</feature>